<dbReference type="Gene3D" id="3.40.50.1820">
    <property type="entry name" value="alpha/beta hydrolase"/>
    <property type="match status" value="1"/>
</dbReference>
<dbReference type="InterPro" id="IPR006693">
    <property type="entry name" value="AB_hydrolase_lipase"/>
</dbReference>
<name>A0A7J7E636_DICBM</name>
<evidence type="ECO:0000256" key="7">
    <source>
        <dbReference type="PIRNR" id="PIRNR000862"/>
    </source>
</evidence>
<accession>A0A7J7E636</accession>
<feature type="domain" description="Partial AB-hydrolase lipase" evidence="10">
    <location>
        <begin position="34"/>
        <end position="95"/>
    </location>
</feature>
<evidence type="ECO:0000259" key="10">
    <source>
        <dbReference type="Pfam" id="PF04083"/>
    </source>
</evidence>
<evidence type="ECO:0000313" key="12">
    <source>
        <dbReference type="EMBL" id="KAF5911171.1"/>
    </source>
</evidence>
<proteinExistence type="inferred from homology"/>
<dbReference type="SUPFAM" id="SSF53474">
    <property type="entry name" value="alpha/beta-Hydrolases"/>
    <property type="match status" value="1"/>
</dbReference>
<dbReference type="FunFam" id="3.40.50.1820:FF:000057">
    <property type="entry name" value="Lipase"/>
    <property type="match status" value="1"/>
</dbReference>
<comment type="caution">
    <text evidence="12">The sequence shown here is derived from an EMBL/GenBank/DDBJ whole genome shotgun (WGS) entry which is preliminary data.</text>
</comment>
<feature type="active site" description="Charge relay system" evidence="8">
    <location>
        <position position="321"/>
    </location>
</feature>
<sequence length="375" mass="42632">MWWLLTTVCLIQMFGNTFCLFGKKPVNPEANMNISQMISYWGYPHEMHEVITADGYILPLYRIPHGKNDANRLVQKPVVYLQHGLLVTASNWILNPPDKSLGFLLADAGYDVWLGNSRGNRWSRKHLYLETNSKEFWAFSFDEMVKYDLPATIDFIVKNTGEKKIYYVGHSQGTLIAFAAFATNPQLAEKIKINFALAPAATLTYTTKFLPHTNMNKIIGQDVCNHAVIGTICNNLLTLVSGYNPKNLNENRLDVYLTKIPAGTSVQNILHYSQVINKGTFQAYDWGNSFLNILHHNQPTPPLYHVEDMKVPTAIWSGGRDILADPIDVKNLEGKISNLIYHKKIPSYNHLDFVLGLDVYDQIYTEIITMMNESQ</sequence>
<dbReference type="Pfam" id="PF04083">
    <property type="entry name" value="Abhydro_lipase"/>
    <property type="match status" value="1"/>
</dbReference>
<dbReference type="GO" id="GO:0016788">
    <property type="term" value="F:hydrolase activity, acting on ester bonds"/>
    <property type="evidence" value="ECO:0007669"/>
    <property type="project" value="InterPro"/>
</dbReference>
<gene>
    <name evidence="12" type="ORF">HPG69_019536</name>
</gene>
<feature type="chain" id="PRO_5029908454" description="Lipase" evidence="9">
    <location>
        <begin position="20"/>
        <end position="375"/>
    </location>
</feature>
<keyword evidence="2 9" id="KW-0732">Signal</keyword>
<evidence type="ECO:0000313" key="13">
    <source>
        <dbReference type="Proteomes" id="UP000551758"/>
    </source>
</evidence>
<dbReference type="Pfam" id="PF12146">
    <property type="entry name" value="Hydrolase_4"/>
    <property type="match status" value="1"/>
</dbReference>
<keyword evidence="6" id="KW-0325">Glycoprotein</keyword>
<feature type="active site" description="Charge relay system" evidence="8">
    <location>
        <position position="350"/>
    </location>
</feature>
<dbReference type="InterPro" id="IPR025483">
    <property type="entry name" value="Lipase_euk"/>
</dbReference>
<evidence type="ECO:0000256" key="3">
    <source>
        <dbReference type="ARBA" id="ARBA00022801"/>
    </source>
</evidence>
<evidence type="ECO:0000256" key="5">
    <source>
        <dbReference type="ARBA" id="ARBA00023098"/>
    </source>
</evidence>
<feature type="domain" description="Serine aminopeptidase S33" evidence="11">
    <location>
        <begin position="104"/>
        <end position="337"/>
    </location>
</feature>
<evidence type="ECO:0000256" key="1">
    <source>
        <dbReference type="ARBA" id="ARBA00010701"/>
    </source>
</evidence>
<keyword evidence="13" id="KW-1185">Reference proteome</keyword>
<dbReference type="PIRSF" id="PIRSF000862">
    <property type="entry name" value="Steryl_ester_lip"/>
    <property type="match status" value="1"/>
</dbReference>
<evidence type="ECO:0000259" key="11">
    <source>
        <dbReference type="Pfam" id="PF12146"/>
    </source>
</evidence>
<dbReference type="AlphaFoldDB" id="A0A7J7E636"/>
<evidence type="ECO:0000256" key="6">
    <source>
        <dbReference type="ARBA" id="ARBA00023180"/>
    </source>
</evidence>
<keyword evidence="4 7" id="KW-0442">Lipid degradation</keyword>
<evidence type="ECO:0000256" key="8">
    <source>
        <dbReference type="PIRSR" id="PIRSR000862-1"/>
    </source>
</evidence>
<dbReference type="EMBL" id="JACDTQ010004021">
    <property type="protein sequence ID" value="KAF5911171.1"/>
    <property type="molecule type" value="Genomic_DNA"/>
</dbReference>
<comment type="similarity">
    <text evidence="1 7">Belongs to the AB hydrolase superfamily. Lipase family.</text>
</comment>
<keyword evidence="5" id="KW-0443">Lipid metabolism</keyword>
<dbReference type="InterPro" id="IPR022742">
    <property type="entry name" value="Hydrolase_4"/>
</dbReference>
<evidence type="ECO:0000256" key="2">
    <source>
        <dbReference type="ARBA" id="ARBA00022729"/>
    </source>
</evidence>
<organism evidence="12 13">
    <name type="scientific">Diceros bicornis minor</name>
    <name type="common">South-central black rhinoceros</name>
    <dbReference type="NCBI Taxonomy" id="77932"/>
    <lineage>
        <taxon>Eukaryota</taxon>
        <taxon>Metazoa</taxon>
        <taxon>Chordata</taxon>
        <taxon>Craniata</taxon>
        <taxon>Vertebrata</taxon>
        <taxon>Euteleostomi</taxon>
        <taxon>Mammalia</taxon>
        <taxon>Eutheria</taxon>
        <taxon>Laurasiatheria</taxon>
        <taxon>Perissodactyla</taxon>
        <taxon>Rhinocerotidae</taxon>
        <taxon>Diceros</taxon>
    </lineage>
</organism>
<evidence type="ECO:0000256" key="4">
    <source>
        <dbReference type="ARBA" id="ARBA00022963"/>
    </source>
</evidence>
<reference evidence="12 13" key="1">
    <citation type="journal article" date="2020" name="Mol. Biol. Evol.">
        <title>Interspecific Gene Flow and the Evolution of Specialization in Black and White Rhinoceros.</title>
        <authorList>
            <person name="Moodley Y."/>
            <person name="Westbury M.V."/>
            <person name="Russo I.M."/>
            <person name="Gopalakrishnan S."/>
            <person name="Rakotoarivelo A."/>
            <person name="Olsen R.A."/>
            <person name="Prost S."/>
            <person name="Tunstall T."/>
            <person name="Ryder O.A."/>
            <person name="Dalen L."/>
            <person name="Bruford M.W."/>
        </authorList>
    </citation>
    <scope>NUCLEOTIDE SEQUENCE [LARGE SCALE GENOMIC DNA]</scope>
    <source>
        <strain evidence="12">SBR-YM</strain>
        <tissue evidence="12">Skin</tissue>
    </source>
</reference>
<feature type="signal peptide" evidence="9">
    <location>
        <begin position="1"/>
        <end position="19"/>
    </location>
</feature>
<dbReference type="PANTHER" id="PTHR11005">
    <property type="entry name" value="LYSOSOMAL ACID LIPASE-RELATED"/>
    <property type="match status" value="1"/>
</dbReference>
<evidence type="ECO:0000256" key="9">
    <source>
        <dbReference type="SAM" id="SignalP"/>
    </source>
</evidence>
<dbReference type="Proteomes" id="UP000551758">
    <property type="component" value="Unassembled WGS sequence"/>
</dbReference>
<feature type="active site" description="Nucleophile" evidence="8">
    <location>
        <position position="171"/>
    </location>
</feature>
<dbReference type="GO" id="GO:0016042">
    <property type="term" value="P:lipid catabolic process"/>
    <property type="evidence" value="ECO:0007669"/>
    <property type="project" value="UniProtKB-KW"/>
</dbReference>
<protein>
    <recommendedName>
        <fullName evidence="7">Lipase</fullName>
    </recommendedName>
</protein>
<keyword evidence="3 7" id="KW-0378">Hydrolase</keyword>
<dbReference type="InterPro" id="IPR029058">
    <property type="entry name" value="AB_hydrolase_fold"/>
</dbReference>